<gene>
    <name evidence="2" type="ORF">WJX84_010111</name>
</gene>
<proteinExistence type="predicted"/>
<reference evidence="2 3" key="1">
    <citation type="journal article" date="2024" name="Nat. Commun.">
        <title>Phylogenomics reveals the evolutionary origins of lichenization in chlorophyte algae.</title>
        <authorList>
            <person name="Puginier C."/>
            <person name="Libourel C."/>
            <person name="Otte J."/>
            <person name="Skaloud P."/>
            <person name="Haon M."/>
            <person name="Grisel S."/>
            <person name="Petersen M."/>
            <person name="Berrin J.G."/>
            <person name="Delaux P.M."/>
            <person name="Dal Grande F."/>
            <person name="Keller J."/>
        </authorList>
    </citation>
    <scope>NUCLEOTIDE SEQUENCE [LARGE SCALE GENOMIC DNA]</scope>
    <source>
        <strain evidence="2 3">SAG 2523</strain>
    </source>
</reference>
<protein>
    <recommendedName>
        <fullName evidence="4">DUF4371 domain-containing protein</fullName>
    </recommendedName>
</protein>
<accession>A0AAW1SKC1</accession>
<evidence type="ECO:0008006" key="4">
    <source>
        <dbReference type="Google" id="ProtNLM"/>
    </source>
</evidence>
<keyword evidence="1" id="KW-0812">Transmembrane</keyword>
<dbReference type="EMBL" id="JALJOV010001472">
    <property type="protein sequence ID" value="KAK9847359.1"/>
    <property type="molecule type" value="Genomic_DNA"/>
</dbReference>
<comment type="caution">
    <text evidence="2">The sequence shown here is derived from an EMBL/GenBank/DDBJ whole genome shotgun (WGS) entry which is preliminary data.</text>
</comment>
<feature type="transmembrane region" description="Helical" evidence="1">
    <location>
        <begin position="14"/>
        <end position="35"/>
    </location>
</feature>
<dbReference type="SUPFAM" id="SSF53098">
    <property type="entry name" value="Ribonuclease H-like"/>
    <property type="match status" value="1"/>
</dbReference>
<evidence type="ECO:0000313" key="2">
    <source>
        <dbReference type="EMBL" id="KAK9847359.1"/>
    </source>
</evidence>
<evidence type="ECO:0000256" key="1">
    <source>
        <dbReference type="SAM" id="Phobius"/>
    </source>
</evidence>
<dbReference type="Proteomes" id="UP001485043">
    <property type="component" value="Unassembled WGS sequence"/>
</dbReference>
<dbReference type="InterPro" id="IPR012337">
    <property type="entry name" value="RNaseH-like_sf"/>
</dbReference>
<feature type="non-terminal residue" evidence="2">
    <location>
        <position position="1"/>
    </location>
</feature>
<organism evidence="2 3">
    <name type="scientific">Apatococcus fuscideae</name>
    <dbReference type="NCBI Taxonomy" id="2026836"/>
    <lineage>
        <taxon>Eukaryota</taxon>
        <taxon>Viridiplantae</taxon>
        <taxon>Chlorophyta</taxon>
        <taxon>core chlorophytes</taxon>
        <taxon>Trebouxiophyceae</taxon>
        <taxon>Chlorellales</taxon>
        <taxon>Chlorellaceae</taxon>
        <taxon>Apatococcus</taxon>
    </lineage>
</organism>
<keyword evidence="1" id="KW-0472">Membrane</keyword>
<dbReference type="AlphaFoldDB" id="A0AAW1SKC1"/>
<dbReference type="PANTHER" id="PTHR46880:SF5">
    <property type="entry name" value="DUF4371 DOMAIN-CONTAINING PROTEIN"/>
    <property type="match status" value="1"/>
</dbReference>
<dbReference type="PANTHER" id="PTHR46880">
    <property type="entry name" value="RAS-ASSOCIATING DOMAIN-CONTAINING PROTEIN"/>
    <property type="match status" value="1"/>
</dbReference>
<keyword evidence="3" id="KW-1185">Reference proteome</keyword>
<name>A0AAW1SKC1_9CHLO</name>
<evidence type="ECO:0000313" key="3">
    <source>
        <dbReference type="Proteomes" id="UP001485043"/>
    </source>
</evidence>
<keyword evidence="1" id="KW-1133">Transmembrane helix</keyword>
<sequence>AAGLAKTAGTAKKLATAAAAGFLQTALSIVLLMVLNNIANSKFAAILSWAAWQLQQIAASPYCSVLLDNSTDKSLEEHCLLYVRYLDLKTMKAKTEYLCTVKLFSKTGLSLFETLKLVLGILGIDMSKVTAMFTDGDAAMTGRENGLRGHLQRLNPFLLSAHCAAHKTNLVLAAMASTHDRLDQLDKVLQKTHNYFGRSPKKYQMWKRFAEMNGLTATKVPMFNKTHWFSRKQCINFMLKSLPILILFFASRKVEQTLEGVPEMLSVLTDAEFVMVLHGAVAQVS</sequence>